<accession>A0A915L8I0</accession>
<dbReference type="Proteomes" id="UP000887565">
    <property type="component" value="Unplaced"/>
</dbReference>
<organism evidence="2 3">
    <name type="scientific">Romanomermis culicivorax</name>
    <name type="common">Nematode worm</name>
    <dbReference type="NCBI Taxonomy" id="13658"/>
    <lineage>
        <taxon>Eukaryota</taxon>
        <taxon>Metazoa</taxon>
        <taxon>Ecdysozoa</taxon>
        <taxon>Nematoda</taxon>
        <taxon>Enoplea</taxon>
        <taxon>Dorylaimia</taxon>
        <taxon>Mermithida</taxon>
        <taxon>Mermithoidea</taxon>
        <taxon>Mermithidae</taxon>
        <taxon>Romanomermis</taxon>
    </lineage>
</organism>
<feature type="region of interest" description="Disordered" evidence="1">
    <location>
        <begin position="29"/>
        <end position="52"/>
    </location>
</feature>
<reference evidence="3" key="1">
    <citation type="submission" date="2022-11" db="UniProtKB">
        <authorList>
            <consortium name="WormBaseParasite"/>
        </authorList>
    </citation>
    <scope>IDENTIFICATION</scope>
</reference>
<dbReference type="AlphaFoldDB" id="A0A915L8I0"/>
<sequence length="117" mass="13786">MKTLNANCIFRNIYKRKRFIIFTLNKYSKNESKPAPRPLSTPTHSPFVEPNFRKPGRLKVEKEHRILEEGYRRPTFENLNGIIAIKTDKFHNIFNSTNEFGTILHNDQSLRGCKMSF</sequence>
<proteinExistence type="predicted"/>
<evidence type="ECO:0000256" key="1">
    <source>
        <dbReference type="SAM" id="MobiDB-lite"/>
    </source>
</evidence>
<evidence type="ECO:0000313" key="2">
    <source>
        <dbReference type="Proteomes" id="UP000887565"/>
    </source>
</evidence>
<evidence type="ECO:0000313" key="3">
    <source>
        <dbReference type="WBParaSite" id="nRc.2.0.1.t47425-RA"/>
    </source>
</evidence>
<keyword evidence="2" id="KW-1185">Reference proteome</keyword>
<protein>
    <submittedName>
        <fullName evidence="3">Uncharacterized protein</fullName>
    </submittedName>
</protein>
<dbReference type="WBParaSite" id="nRc.2.0.1.t47425-RA">
    <property type="protein sequence ID" value="nRc.2.0.1.t47425-RA"/>
    <property type="gene ID" value="nRc.2.0.1.g47425"/>
</dbReference>
<name>A0A915L8I0_ROMCU</name>